<sequence length="1170" mass="126665">MVVIGLLFTIWAALGLAGHGIVSAAAVTQASGVGNRTEFLPRGLSVGEVLSVETTPLQGGGFTLNSTAPLATLDYGTEVAGIPFFSISAVKPGQNQSSVQVEVRYSEAYLPLAHPWADGPYTFSVSLANGFRVETFNVSNSGNFASPLVQGGQRWQSIRLLSSAQGSTASISFDRVGFQATVDPYDVDDMPATFQCDDEKLNDIWSLGAAAAATACVEKGTQPAVWEVDPVKGVLLRSQKPAVWAHGFTLANYTMKFETMIERGGVWWTVAMPNGGYGSYLQLRLVGELPEASTFANMNRTIAPPNSILVSYGYDFVNQTTLPSLLLHTFPIANPVAEKRWHRVKTVLSPSGHLAVSLNGQEVFNISISDYYTAGKAVSFTGSLGVGAWQDEVAYVRNLTITDTINGSGLYTHPLTTEDILVDFGTQSNIKSVCLDGPKRDRLVWLGDFYHTARVVGSSTARFDMARGTLEIMLGTQNEYGMLAINTPMGYEPATSAPIGSVGGLEDYQLLGASSMYGYIRYTNDLDFLRATWPKWQKQLGWLESRIDDTDGLVHLTSEFLATGATAPTSSGSCATVQVLREFAELAEAIDESVAATKYTTLADGMVKAIQEKLWNNELGVFSAAVNDRSNFSVPATAFCITSGVATTEQANRSISALQSQLVLGVGYKDSTKVNSSEETQISPNTNGFLLDALFRAGAYSTGHNLLRSLWGAMINNPETSSGASWEYLLPDGRPGLDRFTSLAHPWGGAPTYVLTEWAAGLQPVSGPGGFGYRKWVLKPEAGLAMGLKRAVGRVQTPTGPLSVQWDIAEGTAEMRVLVETPTNTTGTSFTLRVTPPHLCVGCGAGQRQRRQITTSARDAADQMMRTFANRVTTRRQVLDGNQLQKLSLTLGRPHLYPALDVTESPPPEGTPLPPGYHLVYFTPGGLESELGSDGTDKTFNAPSPFTRRMWAGGRMSWKTPAQLLVGKQAEERTRLLSATPKKSRDGGEMVLVEVEKEFWGPDGLALVDQRSWIFRPEVPAAHTSASHPVEETTVRGPSTVEDVNYGKGSYPCRRLRWSPVGLFRFSALTFNGHKIHYDGSWTRSIENHPGCVVHGPLNLISMLDYWRDVCAGGPVGAISYRAISPLYAGEMYQISTQDPIESADEKSWDMLVHKGDVVCMKGTITKLNA</sequence>
<evidence type="ECO:0000313" key="4">
    <source>
        <dbReference type="EMBL" id="KAK8848605.1"/>
    </source>
</evidence>
<dbReference type="InterPro" id="IPR035398">
    <property type="entry name" value="Bac_rhamnosid_C"/>
</dbReference>
<comment type="caution">
    <text evidence="4">The sequence shown here is derived from an EMBL/GenBank/DDBJ whole genome shotgun (WGS) entry which is preliminary data.</text>
</comment>
<dbReference type="Gene3D" id="1.50.10.10">
    <property type="match status" value="1"/>
</dbReference>
<evidence type="ECO:0000259" key="3">
    <source>
        <dbReference type="Pfam" id="PF17390"/>
    </source>
</evidence>
<feature type="chain" id="PRO_5045712824" evidence="1">
    <location>
        <begin position="18"/>
        <end position="1170"/>
    </location>
</feature>
<dbReference type="PANTHER" id="PTHR34987">
    <property type="entry name" value="C, PUTATIVE (AFU_ORTHOLOGUE AFUA_3G02880)-RELATED"/>
    <property type="match status" value="1"/>
</dbReference>
<dbReference type="InterPro" id="IPR029069">
    <property type="entry name" value="HotDog_dom_sf"/>
</dbReference>
<reference evidence="4 5" key="1">
    <citation type="journal article" date="2024" name="IMA Fungus">
        <title>Apiospora arundinis, a panoply of carbohydrate-active enzymes and secondary metabolites.</title>
        <authorList>
            <person name="Sorensen T."/>
            <person name="Petersen C."/>
            <person name="Muurmann A.T."/>
            <person name="Christiansen J.V."/>
            <person name="Brundto M.L."/>
            <person name="Overgaard C.K."/>
            <person name="Boysen A.T."/>
            <person name="Wollenberg R.D."/>
            <person name="Larsen T.O."/>
            <person name="Sorensen J.L."/>
            <person name="Nielsen K.L."/>
            <person name="Sondergaard T.E."/>
        </authorList>
    </citation>
    <scope>NUCLEOTIDE SEQUENCE [LARGE SCALE GENOMIC DNA]</scope>
    <source>
        <strain evidence="4 5">AAU 773</strain>
    </source>
</reference>
<evidence type="ECO:0000313" key="5">
    <source>
        <dbReference type="Proteomes" id="UP001390339"/>
    </source>
</evidence>
<dbReference type="Gene3D" id="2.60.420.10">
    <property type="entry name" value="Maltose phosphorylase, domain 3"/>
    <property type="match status" value="1"/>
</dbReference>
<dbReference type="InterPro" id="IPR035396">
    <property type="entry name" value="Bac_rhamnosid6H"/>
</dbReference>
<dbReference type="Gene3D" id="3.10.129.10">
    <property type="entry name" value="Hotdog Thioesterase"/>
    <property type="match status" value="1"/>
</dbReference>
<dbReference type="PANTHER" id="PTHR34987:SF4">
    <property type="entry name" value="ALPHA-L-RHAMNOSIDASE C-TERMINAL DOMAIN-CONTAINING PROTEIN"/>
    <property type="match status" value="1"/>
</dbReference>
<feature type="domain" description="Alpha-L-rhamnosidase six-hairpin glycosidase" evidence="2">
    <location>
        <begin position="424"/>
        <end position="754"/>
    </location>
</feature>
<evidence type="ECO:0000256" key="1">
    <source>
        <dbReference type="SAM" id="SignalP"/>
    </source>
</evidence>
<dbReference type="Pfam" id="PF17390">
    <property type="entry name" value="Bac_rhamnosid_C"/>
    <property type="match status" value="1"/>
</dbReference>
<name>A0ABR2HKD5_9PEZI</name>
<proteinExistence type="predicted"/>
<keyword evidence="1" id="KW-0732">Signal</keyword>
<dbReference type="InterPro" id="IPR008928">
    <property type="entry name" value="6-hairpin_glycosidase_sf"/>
</dbReference>
<evidence type="ECO:0000259" key="2">
    <source>
        <dbReference type="Pfam" id="PF17389"/>
    </source>
</evidence>
<dbReference type="Pfam" id="PF17389">
    <property type="entry name" value="Bac_rhamnosid6H"/>
    <property type="match status" value="1"/>
</dbReference>
<dbReference type="InterPro" id="IPR012341">
    <property type="entry name" value="6hp_glycosidase-like_sf"/>
</dbReference>
<keyword evidence="5" id="KW-1185">Reference proteome</keyword>
<dbReference type="SUPFAM" id="SSF54637">
    <property type="entry name" value="Thioesterase/thiol ester dehydrase-isomerase"/>
    <property type="match status" value="1"/>
</dbReference>
<gene>
    <name evidence="4" type="ORF">PGQ11_015085</name>
</gene>
<accession>A0ABR2HKD5</accession>
<feature type="domain" description="Alpha-L-rhamnosidase C-terminal" evidence="3">
    <location>
        <begin position="768"/>
        <end position="827"/>
    </location>
</feature>
<protein>
    <submittedName>
        <fullName evidence="4">Alpha-L-rhamnosidase A</fullName>
    </submittedName>
</protein>
<dbReference type="EMBL" id="JAPCWZ010000010">
    <property type="protein sequence ID" value="KAK8848605.1"/>
    <property type="molecule type" value="Genomic_DNA"/>
</dbReference>
<dbReference type="SUPFAM" id="SSF48208">
    <property type="entry name" value="Six-hairpin glycosidases"/>
    <property type="match status" value="1"/>
</dbReference>
<dbReference type="Proteomes" id="UP001390339">
    <property type="component" value="Unassembled WGS sequence"/>
</dbReference>
<organism evidence="4 5">
    <name type="scientific">Apiospora arundinis</name>
    <dbReference type="NCBI Taxonomy" id="335852"/>
    <lineage>
        <taxon>Eukaryota</taxon>
        <taxon>Fungi</taxon>
        <taxon>Dikarya</taxon>
        <taxon>Ascomycota</taxon>
        <taxon>Pezizomycotina</taxon>
        <taxon>Sordariomycetes</taxon>
        <taxon>Xylariomycetidae</taxon>
        <taxon>Amphisphaeriales</taxon>
        <taxon>Apiosporaceae</taxon>
        <taxon>Apiospora</taxon>
    </lineage>
</organism>
<feature type="signal peptide" evidence="1">
    <location>
        <begin position="1"/>
        <end position="17"/>
    </location>
</feature>